<proteinExistence type="predicted"/>
<organism evidence="2 3">
    <name type="scientific">Aliibacillus thermotolerans</name>
    <dbReference type="NCBI Taxonomy" id="1834418"/>
    <lineage>
        <taxon>Bacteria</taxon>
        <taxon>Bacillati</taxon>
        <taxon>Bacillota</taxon>
        <taxon>Bacilli</taxon>
        <taxon>Bacillales</taxon>
        <taxon>Bacillaceae</taxon>
        <taxon>Aliibacillus</taxon>
    </lineage>
</organism>
<accession>A0ABW0U7B0</accession>
<comment type="caution">
    <text evidence="2">The sequence shown here is derived from an EMBL/GenBank/DDBJ whole genome shotgun (WGS) entry which is preliminary data.</text>
</comment>
<dbReference type="InterPro" id="IPR012312">
    <property type="entry name" value="Hemerythrin-like"/>
</dbReference>
<evidence type="ECO:0000313" key="3">
    <source>
        <dbReference type="Proteomes" id="UP001596143"/>
    </source>
</evidence>
<evidence type="ECO:0000313" key="2">
    <source>
        <dbReference type="EMBL" id="MFC5628216.1"/>
    </source>
</evidence>
<dbReference type="Proteomes" id="UP001596143">
    <property type="component" value="Unassembled WGS sequence"/>
</dbReference>
<dbReference type="RefSeq" id="WP_270897483.1">
    <property type="nucleotide sequence ID" value="NZ_JBHSPF010000018.1"/>
</dbReference>
<reference evidence="3" key="1">
    <citation type="journal article" date="2019" name="Int. J. Syst. Evol. Microbiol.">
        <title>The Global Catalogue of Microorganisms (GCM) 10K type strain sequencing project: providing services to taxonomists for standard genome sequencing and annotation.</title>
        <authorList>
            <consortium name="The Broad Institute Genomics Platform"/>
            <consortium name="The Broad Institute Genome Sequencing Center for Infectious Disease"/>
            <person name="Wu L."/>
            <person name="Ma J."/>
        </authorList>
    </citation>
    <scope>NUCLEOTIDE SEQUENCE [LARGE SCALE GENOMIC DNA]</scope>
    <source>
        <strain evidence="3">CGMCC 1.15790</strain>
    </source>
</reference>
<dbReference type="Pfam" id="PF01814">
    <property type="entry name" value="Hemerythrin"/>
    <property type="match status" value="1"/>
</dbReference>
<name>A0ABW0U7B0_9BACI</name>
<gene>
    <name evidence="2" type="ORF">ACFPTR_04820</name>
</gene>
<dbReference type="Gene3D" id="1.20.120.520">
    <property type="entry name" value="nmb1532 protein domain like"/>
    <property type="match status" value="1"/>
</dbReference>
<protein>
    <submittedName>
        <fullName evidence="2">Hemerythrin domain-containing protein</fullName>
    </submittedName>
</protein>
<sequence length="156" mass="18494">MKKGRGIQRHESLAPLSRHHHHALFLCLNLKRVNTEKARYSIQQVAEDVKRFWEEGGQEHFREEEEVLLPAYSQYASLEHAEIAEMLLEHVEIRGLMHRLIEKINHDELSTCVEDMRELGEKLEAHVRKEERVIFPLIEKALPDDVLKELEPYFHE</sequence>
<dbReference type="EMBL" id="JBHSPF010000018">
    <property type="protein sequence ID" value="MFC5628216.1"/>
    <property type="molecule type" value="Genomic_DNA"/>
</dbReference>
<feature type="domain" description="Hemerythrin-like" evidence="1">
    <location>
        <begin position="18"/>
        <end position="138"/>
    </location>
</feature>
<keyword evidence="3" id="KW-1185">Reference proteome</keyword>
<evidence type="ECO:0000259" key="1">
    <source>
        <dbReference type="Pfam" id="PF01814"/>
    </source>
</evidence>